<organism evidence="2 3">
    <name type="scientific">Papaver somniferum</name>
    <name type="common">Opium poppy</name>
    <dbReference type="NCBI Taxonomy" id="3469"/>
    <lineage>
        <taxon>Eukaryota</taxon>
        <taxon>Viridiplantae</taxon>
        <taxon>Streptophyta</taxon>
        <taxon>Embryophyta</taxon>
        <taxon>Tracheophyta</taxon>
        <taxon>Spermatophyta</taxon>
        <taxon>Magnoliopsida</taxon>
        <taxon>Ranunculales</taxon>
        <taxon>Papaveraceae</taxon>
        <taxon>Papaveroideae</taxon>
        <taxon>Papaver</taxon>
    </lineage>
</organism>
<dbReference type="OMA" id="EWNECLQ"/>
<dbReference type="PANTHER" id="PTHR45180">
    <property type="entry name" value="OS01G0307686 PROTEIN"/>
    <property type="match status" value="1"/>
</dbReference>
<dbReference type="OrthoDB" id="10027013at2759"/>
<reference evidence="2 3" key="1">
    <citation type="journal article" date="2018" name="Science">
        <title>The opium poppy genome and morphinan production.</title>
        <authorList>
            <person name="Guo L."/>
            <person name="Winzer T."/>
            <person name="Yang X."/>
            <person name="Li Y."/>
            <person name="Ning Z."/>
            <person name="He Z."/>
            <person name="Teodor R."/>
            <person name="Lu Y."/>
            <person name="Bowser T.A."/>
            <person name="Graham I.A."/>
            <person name="Ye K."/>
        </authorList>
    </citation>
    <scope>NUCLEOTIDE SEQUENCE [LARGE SCALE GENOMIC DNA]</scope>
    <source>
        <strain evidence="3">cv. HN1</strain>
        <tissue evidence="2">Leaves</tissue>
    </source>
</reference>
<dbReference type="CDD" id="cd02440">
    <property type="entry name" value="AdoMet_MTases"/>
    <property type="match status" value="1"/>
</dbReference>
<sequence>MADLFDKQAKEYSMTRPTYPDELYEFITSKTPNHDLVWDVGTGSGQAAVRLSEIYKKVIATDTSSQQLAFSIKNQNIRYQQTSTNMSKSELERDVAKQETVDLITVAQALHWFDLTTFYQHVTWVLRKPHGVLAVWCYTTPEVDDNVDAIFQLLYKESAPYWDPARKLIDDKYESIHFPFQPVEGMDHTGPFRFVRKRLMDLDMYFTYIRSWSAYQTARSKNVELLREELVDEFKRAWGGSGIIRKEVRYPIYLMMGRVGDEVPK</sequence>
<evidence type="ECO:0000313" key="3">
    <source>
        <dbReference type="Proteomes" id="UP000316621"/>
    </source>
</evidence>
<dbReference type="Pfam" id="PF08241">
    <property type="entry name" value="Methyltransf_11"/>
    <property type="match status" value="1"/>
</dbReference>
<dbReference type="AlphaFoldDB" id="A0A4Y7IH10"/>
<dbReference type="SUPFAM" id="SSF53335">
    <property type="entry name" value="S-adenosyl-L-methionine-dependent methyltransferases"/>
    <property type="match status" value="1"/>
</dbReference>
<dbReference type="Gramene" id="RZC46725">
    <property type="protein sequence ID" value="RZC46725"/>
    <property type="gene ID" value="C5167_039674"/>
</dbReference>
<protein>
    <recommendedName>
        <fullName evidence="1">Methyltransferase type 11 domain-containing protein</fullName>
    </recommendedName>
</protein>
<dbReference type="InterPro" id="IPR029063">
    <property type="entry name" value="SAM-dependent_MTases_sf"/>
</dbReference>
<evidence type="ECO:0000259" key="1">
    <source>
        <dbReference type="Pfam" id="PF08241"/>
    </source>
</evidence>
<dbReference type="Proteomes" id="UP000316621">
    <property type="component" value="Chromosome 1"/>
</dbReference>
<keyword evidence="3" id="KW-1185">Reference proteome</keyword>
<dbReference type="EMBL" id="CM010715">
    <property type="protein sequence ID" value="RZC46725.1"/>
    <property type="molecule type" value="Genomic_DNA"/>
</dbReference>
<dbReference type="GO" id="GO:0008757">
    <property type="term" value="F:S-adenosylmethionine-dependent methyltransferase activity"/>
    <property type="evidence" value="ECO:0007669"/>
    <property type="project" value="InterPro"/>
</dbReference>
<name>A0A4Y7IH10_PAPSO</name>
<dbReference type="Gene3D" id="3.40.50.150">
    <property type="entry name" value="Vaccinia Virus protein VP39"/>
    <property type="match status" value="1"/>
</dbReference>
<dbReference type="PANTHER" id="PTHR45180:SF1">
    <property type="entry name" value="OS01G0307686 PROTEIN"/>
    <property type="match status" value="1"/>
</dbReference>
<gene>
    <name evidence="2" type="ORF">C5167_039674</name>
</gene>
<dbReference type="InterPro" id="IPR013216">
    <property type="entry name" value="Methyltransf_11"/>
</dbReference>
<evidence type="ECO:0000313" key="2">
    <source>
        <dbReference type="EMBL" id="RZC46725.1"/>
    </source>
</evidence>
<proteinExistence type="predicted"/>
<accession>A0A4Y7IH10</accession>
<dbReference type="STRING" id="3469.A0A4Y7IH10"/>
<feature type="domain" description="Methyltransferase type 11" evidence="1">
    <location>
        <begin position="39"/>
        <end position="133"/>
    </location>
</feature>